<dbReference type="SUPFAM" id="SSF55486">
    <property type="entry name" value="Metalloproteases ('zincins'), catalytic domain"/>
    <property type="match status" value="1"/>
</dbReference>
<dbReference type="SUPFAM" id="SSF63737">
    <property type="entry name" value="Leukotriene A4 hydrolase N-terminal domain"/>
    <property type="match status" value="1"/>
</dbReference>
<dbReference type="AlphaFoldDB" id="A0A2N9FST3"/>
<dbReference type="PANTHER" id="PTHR11533">
    <property type="entry name" value="PROTEASE M1 ZINC METALLOPROTEASE"/>
    <property type="match status" value="1"/>
</dbReference>
<dbReference type="Gene3D" id="3.30.2010.30">
    <property type="match status" value="1"/>
</dbReference>
<dbReference type="PANTHER" id="PTHR11533:SF274">
    <property type="entry name" value="AMINOPEPTIDASE"/>
    <property type="match status" value="1"/>
</dbReference>
<reference evidence="3" key="1">
    <citation type="submission" date="2018-02" db="EMBL/GenBank/DDBJ databases">
        <authorList>
            <person name="Cohen D.B."/>
            <person name="Kent A.D."/>
        </authorList>
    </citation>
    <scope>NUCLEOTIDE SEQUENCE</scope>
</reference>
<accession>A0A2N9FST3</accession>
<dbReference type="InterPro" id="IPR042097">
    <property type="entry name" value="Aminopeptidase_N-like_N_sf"/>
</dbReference>
<dbReference type="GO" id="GO:0005615">
    <property type="term" value="C:extracellular space"/>
    <property type="evidence" value="ECO:0007669"/>
    <property type="project" value="TreeGrafter"/>
</dbReference>
<dbReference type="InterPro" id="IPR045357">
    <property type="entry name" value="Aminopeptidase_N-like_N"/>
</dbReference>
<dbReference type="GO" id="GO:0006508">
    <property type="term" value="P:proteolysis"/>
    <property type="evidence" value="ECO:0007669"/>
    <property type="project" value="InterPro"/>
</dbReference>
<name>A0A2N9FST3_FAGSY</name>
<evidence type="ECO:0000259" key="1">
    <source>
        <dbReference type="Pfam" id="PF01433"/>
    </source>
</evidence>
<dbReference type="GO" id="GO:0070006">
    <property type="term" value="F:metalloaminopeptidase activity"/>
    <property type="evidence" value="ECO:0007669"/>
    <property type="project" value="TreeGrafter"/>
</dbReference>
<dbReference type="InterPro" id="IPR001930">
    <property type="entry name" value="Peptidase_M1"/>
</dbReference>
<dbReference type="Pfam" id="PF01433">
    <property type="entry name" value="Peptidase_M1"/>
    <property type="match status" value="1"/>
</dbReference>
<dbReference type="CDD" id="cd09601">
    <property type="entry name" value="M1_APN-Q_like"/>
    <property type="match status" value="1"/>
</dbReference>
<dbReference type="GO" id="GO:0016020">
    <property type="term" value="C:membrane"/>
    <property type="evidence" value="ECO:0007669"/>
    <property type="project" value="TreeGrafter"/>
</dbReference>
<organism evidence="3">
    <name type="scientific">Fagus sylvatica</name>
    <name type="common">Beechnut</name>
    <dbReference type="NCBI Taxonomy" id="28930"/>
    <lineage>
        <taxon>Eukaryota</taxon>
        <taxon>Viridiplantae</taxon>
        <taxon>Streptophyta</taxon>
        <taxon>Embryophyta</taxon>
        <taxon>Tracheophyta</taxon>
        <taxon>Spermatophyta</taxon>
        <taxon>Magnoliopsida</taxon>
        <taxon>eudicotyledons</taxon>
        <taxon>Gunneridae</taxon>
        <taxon>Pentapetalae</taxon>
        <taxon>rosids</taxon>
        <taxon>fabids</taxon>
        <taxon>Fagales</taxon>
        <taxon>Fagaceae</taxon>
        <taxon>Fagus</taxon>
    </lineage>
</organism>
<dbReference type="GO" id="GO:0008270">
    <property type="term" value="F:zinc ion binding"/>
    <property type="evidence" value="ECO:0007669"/>
    <property type="project" value="InterPro"/>
</dbReference>
<dbReference type="GO" id="GO:0005737">
    <property type="term" value="C:cytoplasm"/>
    <property type="evidence" value="ECO:0007669"/>
    <property type="project" value="TreeGrafter"/>
</dbReference>
<evidence type="ECO:0000313" key="3">
    <source>
        <dbReference type="EMBL" id="SPC90292.1"/>
    </source>
</evidence>
<dbReference type="GO" id="GO:0043171">
    <property type="term" value="P:peptide catabolic process"/>
    <property type="evidence" value="ECO:0007669"/>
    <property type="project" value="TreeGrafter"/>
</dbReference>
<evidence type="ECO:0000259" key="2">
    <source>
        <dbReference type="Pfam" id="PF17900"/>
    </source>
</evidence>
<sequence>METKTKESVVEQFKGQARLPRFAIPISYHLYLKLDLTACTFSGTVQVHLNILEHTKFLVLNVLELDVHQVCFTNSNHQTYRPCEVVLDGEDEILVLVFDEVLSVGDGVLEIDFTGALNQHLKGLYKCTYVDGGMKKNMAVTQFEAVDARRCFPCWDEPALKELLIHSLQATFKIRIDVPSELTALSNMPIADEKLDENIKTVYFEESPIMSTYLVAVVVGVFDHIEETTADGIKVRVYCPVGESDKGKFALNVAVKSLDIFTRYFSTPYPLSKLDMVAVPEFSGGAMENYGLITYRENELLYDDLLSPAARKQIISYMATDIMFPEWKIWTQFLRQTADGLRMDALEQSHPIEVMK</sequence>
<dbReference type="InterPro" id="IPR014782">
    <property type="entry name" value="Peptidase_M1_dom"/>
</dbReference>
<dbReference type="PRINTS" id="PR00756">
    <property type="entry name" value="ALADIPTASE"/>
</dbReference>
<dbReference type="InterPro" id="IPR050344">
    <property type="entry name" value="Peptidase_M1_aminopeptidases"/>
</dbReference>
<dbReference type="InterPro" id="IPR034016">
    <property type="entry name" value="M1_APN-typ"/>
</dbReference>
<dbReference type="GO" id="GO:0042277">
    <property type="term" value="F:peptide binding"/>
    <property type="evidence" value="ECO:0007669"/>
    <property type="project" value="TreeGrafter"/>
</dbReference>
<proteinExistence type="predicted"/>
<gene>
    <name evidence="3" type="ORF">FSB_LOCUS18174</name>
</gene>
<protein>
    <submittedName>
        <fullName evidence="3">Uncharacterized protein</fullName>
    </submittedName>
</protein>
<dbReference type="EMBL" id="OIVN01001136">
    <property type="protein sequence ID" value="SPC90292.1"/>
    <property type="molecule type" value="Genomic_DNA"/>
</dbReference>
<feature type="domain" description="Aminopeptidase N-like N-terminal" evidence="2">
    <location>
        <begin position="25"/>
        <end position="214"/>
    </location>
</feature>
<feature type="domain" description="Peptidase M1 membrane alanine aminopeptidase" evidence="1">
    <location>
        <begin position="249"/>
        <end position="313"/>
    </location>
</feature>
<dbReference type="Pfam" id="PF17900">
    <property type="entry name" value="Peptidase_M1_N"/>
    <property type="match status" value="1"/>
</dbReference>
<dbReference type="Gene3D" id="2.60.40.1730">
    <property type="entry name" value="tricorn interacting facor f3 domain"/>
    <property type="match status" value="1"/>
</dbReference>